<proteinExistence type="predicted"/>
<accession>A0AAV7NQ19</accession>
<evidence type="ECO:0000313" key="1">
    <source>
        <dbReference type="EMBL" id="KAJ1114890.1"/>
    </source>
</evidence>
<sequence length="98" mass="10272">MQVIAQGLGETKVSRSWQARKGESDSTLLLLCGPGHDMAAQDGGCGAAKQIDAESWGEPLSSASVSTEDPWAPFNTGTGCYMGDSTPFNAEEAAQDQY</sequence>
<dbReference type="Proteomes" id="UP001066276">
    <property type="component" value="Chromosome 8"/>
</dbReference>
<comment type="caution">
    <text evidence="1">The sequence shown here is derived from an EMBL/GenBank/DDBJ whole genome shotgun (WGS) entry which is preliminary data.</text>
</comment>
<keyword evidence="2" id="KW-1185">Reference proteome</keyword>
<evidence type="ECO:0000313" key="2">
    <source>
        <dbReference type="Proteomes" id="UP001066276"/>
    </source>
</evidence>
<organism evidence="1 2">
    <name type="scientific">Pleurodeles waltl</name>
    <name type="common">Iberian ribbed newt</name>
    <dbReference type="NCBI Taxonomy" id="8319"/>
    <lineage>
        <taxon>Eukaryota</taxon>
        <taxon>Metazoa</taxon>
        <taxon>Chordata</taxon>
        <taxon>Craniata</taxon>
        <taxon>Vertebrata</taxon>
        <taxon>Euteleostomi</taxon>
        <taxon>Amphibia</taxon>
        <taxon>Batrachia</taxon>
        <taxon>Caudata</taxon>
        <taxon>Salamandroidea</taxon>
        <taxon>Salamandridae</taxon>
        <taxon>Pleurodelinae</taxon>
        <taxon>Pleurodeles</taxon>
    </lineage>
</organism>
<name>A0AAV7NQ19_PLEWA</name>
<gene>
    <name evidence="1" type="ORF">NDU88_003120</name>
</gene>
<dbReference type="AlphaFoldDB" id="A0AAV7NQ19"/>
<reference evidence="1" key="1">
    <citation type="journal article" date="2022" name="bioRxiv">
        <title>Sequencing and chromosome-scale assembly of the giantPleurodeles waltlgenome.</title>
        <authorList>
            <person name="Brown T."/>
            <person name="Elewa A."/>
            <person name="Iarovenko S."/>
            <person name="Subramanian E."/>
            <person name="Araus A.J."/>
            <person name="Petzold A."/>
            <person name="Susuki M."/>
            <person name="Suzuki K.-i.T."/>
            <person name="Hayashi T."/>
            <person name="Toyoda A."/>
            <person name="Oliveira C."/>
            <person name="Osipova E."/>
            <person name="Leigh N.D."/>
            <person name="Simon A."/>
            <person name="Yun M.H."/>
        </authorList>
    </citation>
    <scope>NUCLEOTIDE SEQUENCE</scope>
    <source>
        <strain evidence="1">20211129_DDA</strain>
        <tissue evidence="1">Liver</tissue>
    </source>
</reference>
<protein>
    <submittedName>
        <fullName evidence="1">Uncharacterized protein</fullName>
    </submittedName>
</protein>
<dbReference type="EMBL" id="JANPWB010000012">
    <property type="protein sequence ID" value="KAJ1114890.1"/>
    <property type="molecule type" value="Genomic_DNA"/>
</dbReference>